<dbReference type="GO" id="GO:0005634">
    <property type="term" value="C:nucleus"/>
    <property type="evidence" value="ECO:0007669"/>
    <property type="project" value="UniProtKB-SubCell"/>
</dbReference>
<evidence type="ECO:0000256" key="6">
    <source>
        <dbReference type="PROSITE-ProRule" id="PRU00176"/>
    </source>
</evidence>
<accession>A0A196SBS8</accession>
<dbReference type="InterPro" id="IPR003954">
    <property type="entry name" value="RRM_euk-type"/>
</dbReference>
<dbReference type="PANTHER" id="PTHR17204:SF25">
    <property type="entry name" value="RRM DOMAIN-CONTAINING PROTEIN"/>
    <property type="match status" value="1"/>
</dbReference>
<feature type="domain" description="RRM" evidence="8">
    <location>
        <begin position="689"/>
        <end position="766"/>
    </location>
</feature>
<dbReference type="PANTHER" id="PTHR17204">
    <property type="entry name" value="PRE-MRNA PROCESSING PROTEIN PRP39-RELATED"/>
    <property type="match status" value="1"/>
</dbReference>
<dbReference type="EMBL" id="LXWW01000238">
    <property type="protein sequence ID" value="OAO14510.1"/>
    <property type="molecule type" value="Genomic_DNA"/>
</dbReference>
<evidence type="ECO:0000256" key="3">
    <source>
        <dbReference type="ARBA" id="ARBA00022737"/>
    </source>
</evidence>
<feature type="compositionally biased region" description="Acidic residues" evidence="7">
    <location>
        <begin position="18"/>
        <end position="34"/>
    </location>
</feature>
<dbReference type="GO" id="GO:0003723">
    <property type="term" value="F:RNA binding"/>
    <property type="evidence" value="ECO:0007669"/>
    <property type="project" value="UniProtKB-UniRule"/>
</dbReference>
<feature type="compositionally biased region" description="Basic and acidic residues" evidence="7">
    <location>
        <begin position="1"/>
        <end position="11"/>
    </location>
</feature>
<feature type="region of interest" description="Disordered" evidence="7">
    <location>
        <begin position="512"/>
        <end position="589"/>
    </location>
</feature>
<keyword evidence="4" id="KW-0508">mRNA splicing</keyword>
<dbReference type="Proteomes" id="UP000078348">
    <property type="component" value="Unassembled WGS sequence"/>
</dbReference>
<sequence>MDNNRSTEQEKICANSESDADSSDSEQEGMEEEMKENIEKWKEALKTNPKDLEAYNNLIEAYRASGEVEELRSTRLQMKKAFPLSPATWNEWIEDEKALASSPEEKESICHLYTASLKDYFSVDLWTNYLSFVAMFLPDQMKSVSEDGIKACATDCAESIRVWAVILDWSMKSQSQDETESYFKRMFSYPSQFLDEAYKQYEQWHEQIQTPCDPALIPIIDASKEEYKKRDILESELEASLEVDHITTAFRHFSEYVDFEVNEFKRAKENGTNRAVSLFERFSFEFRTLADFWHNYFLHVLDYVKVPAVALSVSNRALRNVNYAGPLYCDRIAALELGGKPIETVAPVYEAAYQTVLSSYYDYLQVFLAALASYRRRAENKEKSAIPILDEYCSHCVDWLRNINREWYDGIYVLQKAVIVVLVTQLNKEELARRMWEGILKFEKHNYSFWHDYIQFDRLYCQSRETRTLFRRAAGVVKEGVEYLMAEWEEFERDSGSLETVMECERRLRHLRQTQQAQSAQSAQPAQPAQVAGNDMESVARSEDGSGTGNGRKRSEETGKQMEGNEKRAKVESSTERKRRMKEKKENPEVQKRTVFLNNISFNATEEQIREYFGKFGTITEVTIVCNNHGKPRGFAYVEFSKEEEAKASVEEDGRVFLGRKLEVKLSVPQEERKVEKKESNVNHEDIAATIYVSGLPMGVSEYEFSVFFSKCGKVKASRVIRDKVTKIGKGTGLLQFESPECVQEALKMDGEAWRDSKIHVVKSKFAVH</sequence>
<dbReference type="SMART" id="SM00360">
    <property type="entry name" value="RRM"/>
    <property type="match status" value="2"/>
</dbReference>
<dbReference type="InterPro" id="IPR003107">
    <property type="entry name" value="HAT"/>
</dbReference>
<dbReference type="InterPro" id="IPR000504">
    <property type="entry name" value="RRM_dom"/>
</dbReference>
<dbReference type="SUPFAM" id="SSF54928">
    <property type="entry name" value="RNA-binding domain, RBD"/>
    <property type="match status" value="2"/>
</dbReference>
<dbReference type="Gene3D" id="1.25.40.10">
    <property type="entry name" value="Tetratricopeptide repeat domain"/>
    <property type="match status" value="2"/>
</dbReference>
<dbReference type="Pfam" id="PF23240">
    <property type="entry name" value="HAT_PRP39_N"/>
    <property type="match status" value="1"/>
</dbReference>
<proteinExistence type="predicted"/>
<reference evidence="9 10" key="1">
    <citation type="submission" date="2016-05" db="EMBL/GenBank/DDBJ databases">
        <title>Nuclear genome of Blastocystis sp. subtype 1 NandII.</title>
        <authorList>
            <person name="Gentekaki E."/>
            <person name="Curtis B."/>
            <person name="Stairs C."/>
            <person name="Eme L."/>
            <person name="Herman E."/>
            <person name="Klimes V."/>
            <person name="Arias M.C."/>
            <person name="Elias M."/>
            <person name="Hilliou F."/>
            <person name="Klute M."/>
            <person name="Malik S.-B."/>
            <person name="Pightling A."/>
            <person name="Rachubinski R."/>
            <person name="Salas D."/>
            <person name="Schlacht A."/>
            <person name="Suga H."/>
            <person name="Archibald J."/>
            <person name="Ball S.G."/>
            <person name="Clark G."/>
            <person name="Dacks J."/>
            <person name="Van Der Giezen M."/>
            <person name="Tsaousis A."/>
            <person name="Roger A."/>
        </authorList>
    </citation>
    <scope>NUCLEOTIDE SEQUENCE [LARGE SCALE GENOMIC DNA]</scope>
    <source>
        <strain evidence="10">ATCC 50177 / NandII</strain>
    </source>
</reference>
<evidence type="ECO:0000256" key="5">
    <source>
        <dbReference type="ARBA" id="ARBA00023242"/>
    </source>
</evidence>
<keyword evidence="10" id="KW-1185">Reference proteome</keyword>
<dbReference type="InterPro" id="IPR035979">
    <property type="entry name" value="RBD_domain_sf"/>
</dbReference>
<feature type="domain" description="RRM" evidence="8">
    <location>
        <begin position="593"/>
        <end position="669"/>
    </location>
</feature>
<protein>
    <submittedName>
        <fullName evidence="9">RNA recognition motif-containing protein</fullName>
    </submittedName>
</protein>
<evidence type="ECO:0000256" key="1">
    <source>
        <dbReference type="ARBA" id="ARBA00004123"/>
    </source>
</evidence>
<organism evidence="9 10">
    <name type="scientific">Blastocystis sp. subtype 1 (strain ATCC 50177 / NandII)</name>
    <dbReference type="NCBI Taxonomy" id="478820"/>
    <lineage>
        <taxon>Eukaryota</taxon>
        <taxon>Sar</taxon>
        <taxon>Stramenopiles</taxon>
        <taxon>Bigyra</taxon>
        <taxon>Opalozoa</taxon>
        <taxon>Opalinata</taxon>
        <taxon>Blastocystidae</taxon>
        <taxon>Blastocystis</taxon>
    </lineage>
</organism>
<keyword evidence="6" id="KW-0694">RNA-binding</keyword>
<dbReference type="SMART" id="SM00361">
    <property type="entry name" value="RRM_1"/>
    <property type="match status" value="1"/>
</dbReference>
<dbReference type="PROSITE" id="PS50102">
    <property type="entry name" value="RRM"/>
    <property type="match status" value="2"/>
</dbReference>
<evidence type="ECO:0000256" key="7">
    <source>
        <dbReference type="SAM" id="MobiDB-lite"/>
    </source>
</evidence>
<dbReference type="SUPFAM" id="SSF48452">
    <property type="entry name" value="TPR-like"/>
    <property type="match status" value="1"/>
</dbReference>
<evidence type="ECO:0000256" key="2">
    <source>
        <dbReference type="ARBA" id="ARBA00022664"/>
    </source>
</evidence>
<keyword evidence="5" id="KW-0539">Nucleus</keyword>
<dbReference type="AlphaFoldDB" id="A0A196SBS8"/>
<dbReference type="SMART" id="SM00386">
    <property type="entry name" value="HAT"/>
    <property type="match status" value="4"/>
</dbReference>
<dbReference type="Pfam" id="PF00076">
    <property type="entry name" value="RRM_1"/>
    <property type="match status" value="2"/>
</dbReference>
<evidence type="ECO:0000313" key="9">
    <source>
        <dbReference type="EMBL" id="OAO14510.1"/>
    </source>
</evidence>
<dbReference type="OrthoDB" id="4726at2759"/>
<dbReference type="GO" id="GO:0008380">
    <property type="term" value="P:RNA splicing"/>
    <property type="evidence" value="ECO:0007669"/>
    <property type="project" value="UniProtKB-KW"/>
</dbReference>
<gene>
    <name evidence="9" type="ORF">AV274_3813</name>
</gene>
<feature type="compositionally biased region" description="Low complexity" evidence="7">
    <location>
        <begin position="515"/>
        <end position="530"/>
    </location>
</feature>
<dbReference type="Gene3D" id="3.30.70.330">
    <property type="match status" value="2"/>
</dbReference>
<keyword evidence="2" id="KW-0507">mRNA processing</keyword>
<feature type="compositionally biased region" description="Basic and acidic residues" evidence="7">
    <location>
        <begin position="553"/>
        <end position="576"/>
    </location>
</feature>
<comment type="caution">
    <text evidence="9">The sequence shown here is derived from an EMBL/GenBank/DDBJ whole genome shotgun (WGS) entry which is preliminary data.</text>
</comment>
<evidence type="ECO:0000259" key="8">
    <source>
        <dbReference type="PROSITE" id="PS50102"/>
    </source>
</evidence>
<dbReference type="STRING" id="478820.A0A196SBS8"/>
<evidence type="ECO:0000313" key="10">
    <source>
        <dbReference type="Proteomes" id="UP000078348"/>
    </source>
</evidence>
<dbReference type="GO" id="GO:0006397">
    <property type="term" value="P:mRNA processing"/>
    <property type="evidence" value="ECO:0007669"/>
    <property type="project" value="UniProtKB-KW"/>
</dbReference>
<dbReference type="CDD" id="cd00590">
    <property type="entry name" value="RRM_SF"/>
    <property type="match status" value="1"/>
</dbReference>
<dbReference type="InterPro" id="IPR011990">
    <property type="entry name" value="TPR-like_helical_dom_sf"/>
</dbReference>
<evidence type="ECO:0000256" key="4">
    <source>
        <dbReference type="ARBA" id="ARBA00023187"/>
    </source>
</evidence>
<comment type="subcellular location">
    <subcellularLocation>
        <location evidence="1">Nucleus</location>
    </subcellularLocation>
</comment>
<feature type="region of interest" description="Disordered" evidence="7">
    <location>
        <begin position="1"/>
        <end position="37"/>
    </location>
</feature>
<dbReference type="InterPro" id="IPR012677">
    <property type="entry name" value="Nucleotide-bd_a/b_plait_sf"/>
</dbReference>
<name>A0A196SBS8_BLAHN</name>
<keyword evidence="3" id="KW-0677">Repeat</keyword>